<sequence>MSSSSEPVSLERFAEALRDLPLVSLRLKILEIRNSVSHLIYSNAELKPYAEANPPDDVCVEAIRENEIVLERMAGRLSILKLEVQERGEKWEDFEAGVFERDGAPDSHEAGDSAAATGDAVIGPRTTADDSTRAHPAWSDGTFQVGTLSLGHNEQDALSNARAPARGLSDADLARQLEERMRMLEAEDDANNDAQNGIHL</sequence>
<accession>A0A2N3NDJ7</accession>
<dbReference type="GO" id="GO:0030674">
    <property type="term" value="F:protein-macromolecule adaptor activity"/>
    <property type="evidence" value="ECO:0007669"/>
    <property type="project" value="TreeGrafter"/>
</dbReference>
<dbReference type="AlphaFoldDB" id="A0A2N3NDJ7"/>
<evidence type="ECO:0000313" key="3">
    <source>
        <dbReference type="Proteomes" id="UP000233524"/>
    </source>
</evidence>
<dbReference type="OrthoDB" id="548474at2759"/>
<dbReference type="PANTHER" id="PTHR40422">
    <property type="entry name" value="TRANSLATION MACHINERY-ASSOCIATED PROTEIN 17"/>
    <property type="match status" value="1"/>
</dbReference>
<dbReference type="InParanoid" id="A0A2N3NDJ7"/>
<dbReference type="PANTHER" id="PTHR40422:SF1">
    <property type="entry name" value="TRANSLATION MACHINERY-ASSOCIATED PROTEIN 17"/>
    <property type="match status" value="1"/>
</dbReference>
<protein>
    <submittedName>
        <fullName evidence="2">Uncharacterized protein</fullName>
    </submittedName>
</protein>
<dbReference type="Proteomes" id="UP000233524">
    <property type="component" value="Unassembled WGS sequence"/>
</dbReference>
<organism evidence="2 3">
    <name type="scientific">Lomentospora prolificans</name>
    <dbReference type="NCBI Taxonomy" id="41688"/>
    <lineage>
        <taxon>Eukaryota</taxon>
        <taxon>Fungi</taxon>
        <taxon>Dikarya</taxon>
        <taxon>Ascomycota</taxon>
        <taxon>Pezizomycotina</taxon>
        <taxon>Sordariomycetes</taxon>
        <taxon>Hypocreomycetidae</taxon>
        <taxon>Microascales</taxon>
        <taxon>Microascaceae</taxon>
        <taxon>Lomentospora</taxon>
    </lineage>
</organism>
<dbReference type="STRING" id="41688.A0A2N3NDJ7"/>
<keyword evidence="3" id="KW-1185">Reference proteome</keyword>
<reference evidence="2 3" key="1">
    <citation type="journal article" date="2017" name="G3 (Bethesda)">
        <title>First Draft Genome Sequence of the Pathogenic Fungus Lomentospora prolificans (Formerly Scedosporium prolificans).</title>
        <authorList>
            <person name="Luo R."/>
            <person name="Zimin A."/>
            <person name="Workman R."/>
            <person name="Fan Y."/>
            <person name="Pertea G."/>
            <person name="Grossman N."/>
            <person name="Wear M.P."/>
            <person name="Jia B."/>
            <person name="Miller H."/>
            <person name="Casadevall A."/>
            <person name="Timp W."/>
            <person name="Zhang S.X."/>
            <person name="Salzberg S.L."/>
        </authorList>
    </citation>
    <scope>NUCLEOTIDE SEQUENCE [LARGE SCALE GENOMIC DNA]</scope>
    <source>
        <strain evidence="2 3">JHH-5317</strain>
    </source>
</reference>
<comment type="caution">
    <text evidence="2">The sequence shown here is derived from an EMBL/GenBank/DDBJ whole genome shotgun (WGS) entry which is preliminary data.</text>
</comment>
<proteinExistence type="predicted"/>
<dbReference type="InterPro" id="IPR038966">
    <property type="entry name" value="TMA17"/>
</dbReference>
<evidence type="ECO:0000313" key="2">
    <source>
        <dbReference type="EMBL" id="PKS10499.1"/>
    </source>
</evidence>
<evidence type="ECO:0000256" key="1">
    <source>
        <dbReference type="SAM" id="MobiDB-lite"/>
    </source>
</evidence>
<feature type="region of interest" description="Disordered" evidence="1">
    <location>
        <begin position="103"/>
        <end position="136"/>
    </location>
</feature>
<dbReference type="VEuPathDB" id="FungiDB:jhhlp_002251"/>
<name>A0A2N3NDJ7_9PEZI</name>
<gene>
    <name evidence="2" type="ORF">jhhlp_002251</name>
</gene>
<dbReference type="GO" id="GO:0070682">
    <property type="term" value="P:proteasome regulatory particle assembly"/>
    <property type="evidence" value="ECO:0007669"/>
    <property type="project" value="InterPro"/>
</dbReference>
<dbReference type="EMBL" id="NLAX01000008">
    <property type="protein sequence ID" value="PKS10499.1"/>
    <property type="molecule type" value="Genomic_DNA"/>
</dbReference>